<dbReference type="PANTHER" id="PTHR43033">
    <property type="entry name" value="TRNA(ILE)-LYSIDINE SYNTHASE-RELATED"/>
    <property type="match status" value="1"/>
</dbReference>
<evidence type="ECO:0000256" key="8">
    <source>
        <dbReference type="HAMAP-Rule" id="MF_01161"/>
    </source>
</evidence>
<comment type="catalytic activity">
    <reaction evidence="7 8">
        <text>cytidine(34) in tRNA(Ile2) + L-lysine + ATP = lysidine(34) in tRNA(Ile2) + AMP + diphosphate + H(+)</text>
        <dbReference type="Rhea" id="RHEA:43744"/>
        <dbReference type="Rhea" id="RHEA-COMP:10625"/>
        <dbReference type="Rhea" id="RHEA-COMP:10670"/>
        <dbReference type="ChEBI" id="CHEBI:15378"/>
        <dbReference type="ChEBI" id="CHEBI:30616"/>
        <dbReference type="ChEBI" id="CHEBI:32551"/>
        <dbReference type="ChEBI" id="CHEBI:33019"/>
        <dbReference type="ChEBI" id="CHEBI:82748"/>
        <dbReference type="ChEBI" id="CHEBI:83665"/>
        <dbReference type="ChEBI" id="CHEBI:456215"/>
        <dbReference type="EC" id="6.3.4.19"/>
    </reaction>
</comment>
<dbReference type="GO" id="GO:0005737">
    <property type="term" value="C:cytoplasm"/>
    <property type="evidence" value="ECO:0007669"/>
    <property type="project" value="UniProtKB-SubCell"/>
</dbReference>
<evidence type="ECO:0000313" key="11">
    <source>
        <dbReference type="Proteomes" id="UP000824175"/>
    </source>
</evidence>
<dbReference type="EC" id="6.3.4.19" evidence="8"/>
<comment type="similarity">
    <text evidence="8">Belongs to the tRNA(Ile)-lysidine synthase family.</text>
</comment>
<reference evidence="10" key="1">
    <citation type="submission" date="2020-10" db="EMBL/GenBank/DDBJ databases">
        <authorList>
            <person name="Gilroy R."/>
        </authorList>
    </citation>
    <scope>NUCLEOTIDE SEQUENCE</scope>
    <source>
        <strain evidence="10">CHK195-11698</strain>
    </source>
</reference>
<evidence type="ECO:0000259" key="9">
    <source>
        <dbReference type="SMART" id="SM00977"/>
    </source>
</evidence>
<evidence type="ECO:0000256" key="7">
    <source>
        <dbReference type="ARBA" id="ARBA00048539"/>
    </source>
</evidence>
<comment type="subcellular location">
    <subcellularLocation>
        <location evidence="1 8">Cytoplasm</location>
    </subcellularLocation>
</comment>
<dbReference type="HAMAP" id="MF_01161">
    <property type="entry name" value="tRNA_Ile_lys_synt"/>
    <property type="match status" value="1"/>
</dbReference>
<evidence type="ECO:0000256" key="2">
    <source>
        <dbReference type="ARBA" id="ARBA00022490"/>
    </source>
</evidence>
<evidence type="ECO:0000256" key="3">
    <source>
        <dbReference type="ARBA" id="ARBA00022598"/>
    </source>
</evidence>
<dbReference type="SUPFAM" id="SSF52402">
    <property type="entry name" value="Adenine nucleotide alpha hydrolases-like"/>
    <property type="match status" value="1"/>
</dbReference>
<dbReference type="Gene3D" id="3.40.50.620">
    <property type="entry name" value="HUPs"/>
    <property type="match status" value="1"/>
</dbReference>
<dbReference type="EMBL" id="DVMJ01000081">
    <property type="protein sequence ID" value="HIU14310.1"/>
    <property type="molecule type" value="Genomic_DNA"/>
</dbReference>
<keyword evidence="5 8" id="KW-0547">Nucleotide-binding</keyword>
<dbReference type="NCBIfam" id="TIGR02433">
    <property type="entry name" value="lysidine_TilS_C"/>
    <property type="match status" value="1"/>
</dbReference>
<comment type="domain">
    <text evidence="8">The N-terminal region contains the highly conserved SGGXDS motif, predicted to be a P-loop motif involved in ATP binding.</text>
</comment>
<dbReference type="InterPro" id="IPR012796">
    <property type="entry name" value="Lysidine-tRNA-synth_C"/>
</dbReference>
<accession>A0A9D1HPG2</accession>
<dbReference type="GO" id="GO:0005524">
    <property type="term" value="F:ATP binding"/>
    <property type="evidence" value="ECO:0007669"/>
    <property type="project" value="UniProtKB-UniRule"/>
</dbReference>
<reference evidence="10" key="2">
    <citation type="journal article" date="2021" name="PeerJ">
        <title>Extensive microbial diversity within the chicken gut microbiome revealed by metagenomics and culture.</title>
        <authorList>
            <person name="Gilroy R."/>
            <person name="Ravi A."/>
            <person name="Getino M."/>
            <person name="Pursley I."/>
            <person name="Horton D.L."/>
            <person name="Alikhan N.F."/>
            <person name="Baker D."/>
            <person name="Gharbi K."/>
            <person name="Hall N."/>
            <person name="Watson M."/>
            <person name="Adriaenssens E.M."/>
            <person name="Foster-Nyarko E."/>
            <person name="Jarju S."/>
            <person name="Secka A."/>
            <person name="Antonio M."/>
            <person name="Oren A."/>
            <person name="Chaudhuri R.R."/>
            <person name="La Ragione R."/>
            <person name="Hildebrand F."/>
            <person name="Pallen M.J."/>
        </authorList>
    </citation>
    <scope>NUCLEOTIDE SEQUENCE</scope>
    <source>
        <strain evidence="10">CHK195-11698</strain>
    </source>
</reference>
<proteinExistence type="inferred from homology"/>
<comment type="function">
    <text evidence="8">Ligates lysine onto the cytidine present at position 34 of the AUA codon-specific tRNA(Ile) that contains the anticodon CAU, in an ATP-dependent manner. Cytidine is converted to lysidine, thus changing the amino acid specificity of the tRNA from methionine to isoleucine.</text>
</comment>
<dbReference type="GO" id="GO:0006400">
    <property type="term" value="P:tRNA modification"/>
    <property type="evidence" value="ECO:0007669"/>
    <property type="project" value="UniProtKB-UniRule"/>
</dbReference>
<keyword evidence="2 8" id="KW-0963">Cytoplasm</keyword>
<evidence type="ECO:0000256" key="6">
    <source>
        <dbReference type="ARBA" id="ARBA00022840"/>
    </source>
</evidence>
<dbReference type="Proteomes" id="UP000824175">
    <property type="component" value="Unassembled WGS sequence"/>
</dbReference>
<dbReference type="Pfam" id="PF01171">
    <property type="entry name" value="ATP_bind_3"/>
    <property type="match status" value="1"/>
</dbReference>
<dbReference type="NCBIfam" id="TIGR02432">
    <property type="entry name" value="lysidine_TilS_N"/>
    <property type="match status" value="1"/>
</dbReference>
<evidence type="ECO:0000313" key="10">
    <source>
        <dbReference type="EMBL" id="HIU14310.1"/>
    </source>
</evidence>
<dbReference type="Pfam" id="PF11734">
    <property type="entry name" value="TilS_C"/>
    <property type="match status" value="1"/>
</dbReference>
<dbReference type="GO" id="GO:0032267">
    <property type="term" value="F:tRNA(Ile)-lysidine synthase activity"/>
    <property type="evidence" value="ECO:0007669"/>
    <property type="project" value="UniProtKB-EC"/>
</dbReference>
<dbReference type="InterPro" id="IPR012094">
    <property type="entry name" value="tRNA_Ile_lys_synt"/>
</dbReference>
<organism evidence="10 11">
    <name type="scientific">Candidatus Fimiplasma intestinipullorum</name>
    <dbReference type="NCBI Taxonomy" id="2840825"/>
    <lineage>
        <taxon>Bacteria</taxon>
        <taxon>Bacillati</taxon>
        <taxon>Bacillota</taxon>
        <taxon>Clostridia</taxon>
        <taxon>Eubacteriales</taxon>
        <taxon>Candidatus Fimiplasma</taxon>
    </lineage>
</organism>
<keyword evidence="6 8" id="KW-0067">ATP-binding</keyword>
<dbReference type="InterPro" id="IPR012795">
    <property type="entry name" value="tRNA_Ile_lys_synt_N"/>
</dbReference>
<keyword evidence="4 8" id="KW-0819">tRNA processing</keyword>
<dbReference type="SUPFAM" id="SSF56037">
    <property type="entry name" value="PheT/TilS domain"/>
    <property type="match status" value="1"/>
</dbReference>
<dbReference type="AlphaFoldDB" id="A0A9D1HPG2"/>
<feature type="binding site" evidence="8">
    <location>
        <begin position="22"/>
        <end position="27"/>
    </location>
    <ligand>
        <name>ATP</name>
        <dbReference type="ChEBI" id="CHEBI:30616"/>
    </ligand>
</feature>
<comment type="caution">
    <text evidence="10">The sequence shown here is derived from an EMBL/GenBank/DDBJ whole genome shotgun (WGS) entry which is preliminary data.</text>
</comment>
<dbReference type="SMART" id="SM00977">
    <property type="entry name" value="TilS_C"/>
    <property type="match status" value="1"/>
</dbReference>
<feature type="domain" description="Lysidine-tRNA(Ile) synthetase C-terminal" evidence="9">
    <location>
        <begin position="346"/>
        <end position="414"/>
    </location>
</feature>
<sequence>MEKVREALRKLDPQATYVIGVSGGPDSMALLHLAVSMGLDVIVALVNYHKRVDSDLDYELVKAYAKSHGLRLAYLEVNEYTKENFQSQARTIRYRFFVETVHRYQAKGILLAHHADDCVETILMQKARHTRVPYLGIAPLSYYQGVPVYRPCLGVFKEDLAHYCEVEGVAYRIDSSNLENHYTRNYFRNVVLKKTGREEKERLLSWASVKNEQVQGQQDKLEALLASEVTSGIWRIDLSHDDKILGELLDCFLRQDQRLDPRRISAALIREGVHMLRGKKNSQMDLPDGFQLKKQGSQVYVCLKTVKLSYAYQIDAPQELQTPYFSLQTRGQDREGIPVRMQDFPLTIRTIQPGDAMELSYGTKKVSRLFIDAKIPREKRQLWPIVCDCHGKILLVPKIAKNKDYLMEKATLFVVQ</sequence>
<dbReference type="CDD" id="cd01992">
    <property type="entry name" value="TilS_N"/>
    <property type="match status" value="1"/>
</dbReference>
<evidence type="ECO:0000256" key="5">
    <source>
        <dbReference type="ARBA" id="ARBA00022741"/>
    </source>
</evidence>
<dbReference type="PANTHER" id="PTHR43033:SF1">
    <property type="entry name" value="TRNA(ILE)-LYSIDINE SYNTHASE-RELATED"/>
    <property type="match status" value="1"/>
</dbReference>
<keyword evidence="3 8" id="KW-0436">Ligase</keyword>
<evidence type="ECO:0000256" key="1">
    <source>
        <dbReference type="ARBA" id="ARBA00004496"/>
    </source>
</evidence>
<protein>
    <recommendedName>
        <fullName evidence="8">tRNA(Ile)-lysidine synthase</fullName>
        <ecNumber evidence="8">6.3.4.19</ecNumber>
    </recommendedName>
    <alternativeName>
        <fullName evidence="8">tRNA(Ile)-2-lysyl-cytidine synthase</fullName>
    </alternativeName>
    <alternativeName>
        <fullName evidence="8">tRNA(Ile)-lysidine synthetase</fullName>
    </alternativeName>
</protein>
<gene>
    <name evidence="8 10" type="primary">tilS</name>
    <name evidence="10" type="ORF">IAD15_09605</name>
</gene>
<dbReference type="InterPro" id="IPR011063">
    <property type="entry name" value="TilS/TtcA_N"/>
</dbReference>
<name>A0A9D1HPG2_9FIRM</name>
<evidence type="ECO:0000256" key="4">
    <source>
        <dbReference type="ARBA" id="ARBA00022694"/>
    </source>
</evidence>
<dbReference type="InterPro" id="IPR014729">
    <property type="entry name" value="Rossmann-like_a/b/a_fold"/>
</dbReference>